<name>R9IBY9_9BACT</name>
<dbReference type="HOGENOM" id="CLU_122784_1_0_10"/>
<dbReference type="PANTHER" id="PTHR37833">
    <property type="entry name" value="LIPOPROTEIN-RELATED"/>
    <property type="match status" value="1"/>
</dbReference>
<keyword evidence="2" id="KW-1185">Reference proteome</keyword>
<reference evidence="1 2" key="1">
    <citation type="submission" date="2013-04" db="EMBL/GenBank/DDBJ databases">
        <title>The Genome Sequence of Bacteroides massiliensis dnLKV3.</title>
        <authorList>
            <consortium name="The Broad Institute Genomics Platform"/>
            <consortium name="The Broad Institute Genome Sequencing Center for Infectious Disease"/>
            <person name="Earl A."/>
            <person name="Xavier R."/>
            <person name="Kuhn K."/>
            <person name="Stappenbeck T."/>
            <person name="Walker B."/>
            <person name="Young S."/>
            <person name="Zeng Q."/>
            <person name="Gargeya S."/>
            <person name="Fitzgerald M."/>
            <person name="Haas B."/>
            <person name="Abouelleil A."/>
            <person name="Allen A.W."/>
            <person name="Alvarado L."/>
            <person name="Arachchi H.M."/>
            <person name="Berlin A.M."/>
            <person name="Chapman S.B."/>
            <person name="Gainer-Dewar J."/>
            <person name="Goldberg J."/>
            <person name="Griggs A."/>
            <person name="Gujja S."/>
            <person name="Hansen M."/>
            <person name="Howarth C."/>
            <person name="Imamovic A."/>
            <person name="Ireland A."/>
            <person name="Larimer J."/>
            <person name="McCowan C."/>
            <person name="Murphy C."/>
            <person name="Pearson M."/>
            <person name="Poon T.W."/>
            <person name="Priest M."/>
            <person name="Roberts A."/>
            <person name="Saif S."/>
            <person name="Shea T."/>
            <person name="Sisk P."/>
            <person name="Sykes S."/>
            <person name="Wortman J."/>
            <person name="Nusbaum C."/>
            <person name="Birren B."/>
        </authorList>
    </citation>
    <scope>NUCLEOTIDE SEQUENCE [LARGE SCALE GENOMIC DNA]</scope>
    <source>
        <strain evidence="2">dnLKV3</strain>
    </source>
</reference>
<evidence type="ECO:0008006" key="3">
    <source>
        <dbReference type="Google" id="ProtNLM"/>
    </source>
</evidence>
<evidence type="ECO:0000313" key="1">
    <source>
        <dbReference type="EMBL" id="EOS15036.1"/>
    </source>
</evidence>
<dbReference type="GeneID" id="82155521"/>
<comment type="caution">
    <text evidence="1">The sequence shown here is derived from an EMBL/GenBank/DDBJ whole genome shotgun (WGS) entry which is preliminary data.</text>
</comment>
<dbReference type="Gene3D" id="2.60.40.10">
    <property type="entry name" value="Immunoglobulins"/>
    <property type="match status" value="1"/>
</dbReference>
<dbReference type="OrthoDB" id="826619at2"/>
<dbReference type="EMBL" id="ASSP01000006">
    <property type="protein sequence ID" value="EOS15036.1"/>
    <property type="molecule type" value="Genomic_DNA"/>
</dbReference>
<evidence type="ECO:0000313" key="2">
    <source>
        <dbReference type="Proteomes" id="UP000014200"/>
    </source>
</evidence>
<accession>R9IBY9</accession>
<sequence length="127" mass="14641">MLFRIVFACILIANNLNNAFSQEKAYVEWGKKTHDFGQIDTKNSKVVFEEFSFNVKSNTPFVIHKASVSCGCVRVEYPKHPIKMGERGKIKVYYDSKNQTGRFDKRIFLESNVDKEVCVLRIKGVVK</sequence>
<gene>
    <name evidence="1" type="ORF">C802_01053</name>
</gene>
<organism evidence="1 2">
    <name type="scientific">Phocaeicola sartorii</name>
    <dbReference type="NCBI Taxonomy" id="671267"/>
    <lineage>
        <taxon>Bacteria</taxon>
        <taxon>Pseudomonadati</taxon>
        <taxon>Bacteroidota</taxon>
        <taxon>Bacteroidia</taxon>
        <taxon>Bacteroidales</taxon>
        <taxon>Bacteroidaceae</taxon>
        <taxon>Phocaeicola</taxon>
    </lineage>
</organism>
<proteinExistence type="predicted"/>
<dbReference type="Proteomes" id="UP000014200">
    <property type="component" value="Unassembled WGS sequence"/>
</dbReference>
<dbReference type="Pfam" id="PF07610">
    <property type="entry name" value="DUF1573"/>
    <property type="match status" value="1"/>
</dbReference>
<dbReference type="InterPro" id="IPR011467">
    <property type="entry name" value="DUF1573"/>
</dbReference>
<dbReference type="STRING" id="1235788.C802_01053"/>
<dbReference type="PANTHER" id="PTHR37833:SF1">
    <property type="entry name" value="SIGNAL PEPTIDE PROTEIN"/>
    <property type="match status" value="1"/>
</dbReference>
<dbReference type="InterPro" id="IPR013783">
    <property type="entry name" value="Ig-like_fold"/>
</dbReference>
<protein>
    <recommendedName>
        <fullName evidence="3">DUF1573 domain-containing protein</fullName>
    </recommendedName>
</protein>
<dbReference type="RefSeq" id="WP_016275482.1">
    <property type="nucleotide sequence ID" value="NZ_CANPVL010000017.1"/>
</dbReference>
<dbReference type="PATRIC" id="fig|1235788.3.peg.1073"/>
<dbReference type="AlphaFoldDB" id="R9IBY9"/>